<name>A0A1U9VI57_9RALS</name>
<accession>A0A1U9VI57</accession>
<evidence type="ECO:0000313" key="2">
    <source>
        <dbReference type="Proteomes" id="UP000189628"/>
    </source>
</evidence>
<reference evidence="1 2" key="1">
    <citation type="submission" date="2017-02" db="EMBL/GenBank/DDBJ databases">
        <title>Blood Disease Bacterium A2-HR MARDI.</title>
        <authorList>
            <person name="Badrun R."/>
            <person name="Abu Bakar N."/>
            <person name="Laboh R."/>
        </authorList>
    </citation>
    <scope>NUCLEOTIDE SEQUENCE [LARGE SCALE GENOMIC DNA]</scope>
    <source>
        <strain evidence="1 2">A2-HR MARDI</strain>
    </source>
</reference>
<gene>
    <name evidence="1" type="ORF">B0B51_10495</name>
</gene>
<protein>
    <submittedName>
        <fullName evidence="1">Uncharacterized protein</fullName>
    </submittedName>
</protein>
<dbReference type="AlphaFoldDB" id="A0A1U9VI57"/>
<proteinExistence type="predicted"/>
<dbReference type="EMBL" id="CP019911">
    <property type="protein sequence ID" value="AQW30360.1"/>
    <property type="molecule type" value="Genomic_DNA"/>
</dbReference>
<dbReference type="Proteomes" id="UP000189628">
    <property type="component" value="Chromosome"/>
</dbReference>
<evidence type="ECO:0000313" key="1">
    <source>
        <dbReference type="EMBL" id="AQW30360.1"/>
    </source>
</evidence>
<sequence length="81" mass="9211">MADDDLSCPSALGYICIWSVHTQRPKRATFVLKTHADASTPTTQILKRASAHRRLGQLIADLLSSPRQDLLARCLRRRHRF</sequence>
<organism evidence="1 2">
    <name type="scientific">blood disease bacterium A2-HR MARDI</name>
    <dbReference type="NCBI Taxonomy" id="1944648"/>
    <lineage>
        <taxon>Bacteria</taxon>
        <taxon>Pseudomonadati</taxon>
        <taxon>Pseudomonadota</taxon>
        <taxon>Betaproteobacteria</taxon>
        <taxon>Burkholderiales</taxon>
        <taxon>Burkholderiaceae</taxon>
        <taxon>Ralstonia</taxon>
        <taxon>Ralstonia solanacearum species complex</taxon>
    </lineage>
</organism>